<evidence type="ECO:0000313" key="1">
    <source>
        <dbReference type="EMBL" id="RFA28901.1"/>
    </source>
</evidence>
<dbReference type="EMBL" id="NBXE01000008">
    <property type="protein sequence ID" value="RFA28901.1"/>
    <property type="molecule type" value="Genomic_DNA"/>
</dbReference>
<reference evidence="1 2" key="1">
    <citation type="submission" date="2017-04" db="EMBL/GenBank/DDBJ databases">
        <title>Comparative genome analysis of Subtercola boreus.</title>
        <authorList>
            <person name="Cho Y.-J."/>
            <person name="Cho A."/>
            <person name="Kim O.-S."/>
            <person name="Lee J.-I."/>
        </authorList>
    </citation>
    <scope>NUCLEOTIDE SEQUENCE [LARGE SCALE GENOMIC DNA]</scope>
    <source>
        <strain evidence="1 2">P28004</strain>
    </source>
</reference>
<name>A0A3E0WFB9_9MICO</name>
<protein>
    <submittedName>
        <fullName evidence="1">Uncharacterized protein</fullName>
    </submittedName>
</protein>
<evidence type="ECO:0000313" key="2">
    <source>
        <dbReference type="Proteomes" id="UP000257080"/>
    </source>
</evidence>
<comment type="caution">
    <text evidence="1">The sequence shown here is derived from an EMBL/GenBank/DDBJ whole genome shotgun (WGS) entry which is preliminary data.</text>
</comment>
<dbReference type="OrthoDB" id="9958735at2"/>
<organism evidence="1 2">
    <name type="scientific">Subtercola boreus</name>
    <dbReference type="NCBI Taxonomy" id="120213"/>
    <lineage>
        <taxon>Bacteria</taxon>
        <taxon>Bacillati</taxon>
        <taxon>Actinomycetota</taxon>
        <taxon>Actinomycetes</taxon>
        <taxon>Micrococcales</taxon>
        <taxon>Microbacteriaceae</taxon>
        <taxon>Subtercola</taxon>
    </lineage>
</organism>
<dbReference type="AlphaFoldDB" id="A0A3E0WFB9"/>
<accession>A0A3E0WFB9</accession>
<sequence length="65" mass="6601">MNMPHCAVCSCADLPGDQLIVALGGGLGLAAVCETHGEAIRSGALRARPVGSELQFVELELLPAA</sequence>
<dbReference type="RefSeq" id="WP_116417690.1">
    <property type="nucleotide sequence ID" value="NZ_NBXC01000008.1"/>
</dbReference>
<dbReference type="Proteomes" id="UP000257080">
    <property type="component" value="Unassembled WGS sequence"/>
</dbReference>
<proteinExistence type="predicted"/>
<gene>
    <name evidence="1" type="ORF">B7R25_04120</name>
</gene>